<dbReference type="Proteomes" id="UP000033423">
    <property type="component" value="Unassembled WGS sequence"/>
</dbReference>
<dbReference type="EMBL" id="LACI01000723">
    <property type="protein sequence ID" value="KJU86150.1"/>
    <property type="molecule type" value="Genomic_DNA"/>
</dbReference>
<keyword evidence="2 6" id="KW-0349">Heme</keyword>
<dbReference type="SUPFAM" id="SSF46626">
    <property type="entry name" value="Cytochrome c"/>
    <property type="match status" value="3"/>
</dbReference>
<keyword evidence="9" id="KW-1185">Reference proteome</keyword>
<feature type="domain" description="Cytochrome c" evidence="7">
    <location>
        <begin position="151"/>
        <end position="246"/>
    </location>
</feature>
<dbReference type="PANTHER" id="PTHR37823:SF1">
    <property type="entry name" value="CYTOCHROME C-553-LIKE"/>
    <property type="match status" value="1"/>
</dbReference>
<dbReference type="GO" id="GO:0046872">
    <property type="term" value="F:metal ion binding"/>
    <property type="evidence" value="ECO:0007669"/>
    <property type="project" value="UniProtKB-KW"/>
</dbReference>
<feature type="domain" description="Cytochrome c" evidence="7">
    <location>
        <begin position="364"/>
        <end position="449"/>
    </location>
</feature>
<evidence type="ECO:0000256" key="2">
    <source>
        <dbReference type="ARBA" id="ARBA00022617"/>
    </source>
</evidence>
<proteinExistence type="predicted"/>
<comment type="caution">
    <text evidence="8">The sequence shown here is derived from an EMBL/GenBank/DDBJ whole genome shotgun (WGS) entry which is preliminary data.</text>
</comment>
<keyword evidence="5 6" id="KW-0408">Iron</keyword>
<dbReference type="GO" id="GO:0009055">
    <property type="term" value="F:electron transfer activity"/>
    <property type="evidence" value="ECO:0007669"/>
    <property type="project" value="InterPro"/>
</dbReference>
<dbReference type="PANTHER" id="PTHR37823">
    <property type="entry name" value="CYTOCHROME C-553-LIKE"/>
    <property type="match status" value="1"/>
</dbReference>
<reference evidence="8 9" key="1">
    <citation type="submission" date="2015-02" db="EMBL/GenBank/DDBJ databases">
        <title>Single-cell genomics of uncultivated deep-branching MTB reveals a conserved set of magnetosome genes.</title>
        <authorList>
            <person name="Kolinko S."/>
            <person name="Richter M."/>
            <person name="Glockner F.O."/>
            <person name="Brachmann A."/>
            <person name="Schuler D."/>
        </authorList>
    </citation>
    <scope>NUCLEOTIDE SEQUENCE [LARGE SCALE GENOMIC DNA]</scope>
    <source>
        <strain evidence="8">TM-1</strain>
    </source>
</reference>
<evidence type="ECO:0000256" key="3">
    <source>
        <dbReference type="ARBA" id="ARBA00022723"/>
    </source>
</evidence>
<dbReference type="PROSITE" id="PS51007">
    <property type="entry name" value="CYTC"/>
    <property type="match status" value="3"/>
</dbReference>
<evidence type="ECO:0000313" key="9">
    <source>
        <dbReference type="Proteomes" id="UP000033423"/>
    </source>
</evidence>
<dbReference type="Pfam" id="PF13442">
    <property type="entry name" value="Cytochrome_CBB3"/>
    <property type="match status" value="2"/>
</dbReference>
<dbReference type="SUPFAM" id="SSF48695">
    <property type="entry name" value="Multiheme cytochromes"/>
    <property type="match status" value="1"/>
</dbReference>
<evidence type="ECO:0000256" key="5">
    <source>
        <dbReference type="ARBA" id="ARBA00023004"/>
    </source>
</evidence>
<organism evidence="8 9">
    <name type="scientific">Candidatus Magnetobacterium bavaricum</name>
    <dbReference type="NCBI Taxonomy" id="29290"/>
    <lineage>
        <taxon>Bacteria</taxon>
        <taxon>Pseudomonadati</taxon>
        <taxon>Nitrospirota</taxon>
        <taxon>Thermodesulfovibrionia</taxon>
        <taxon>Thermodesulfovibrionales</taxon>
        <taxon>Candidatus Magnetobacteriaceae</taxon>
        <taxon>Candidatus Magnetobacterium</taxon>
    </lineage>
</organism>
<dbReference type="Gene3D" id="1.10.760.10">
    <property type="entry name" value="Cytochrome c-like domain"/>
    <property type="match status" value="3"/>
</dbReference>
<sequence length="454" mass="50623">MTYLALVAFHGVMPEWKYYQLEYKDMLIKNAKDDTSRKRAEAFNVKLQQIYLSALKKEDRCTTCHIGVDNPMMASAKVPFKAHSGDYLAKHPIDKFGCTVCHEGQGLATNKREAHAKGHTYWDNPILPLNYTQSACVQCHDVDMLSTKGGDKVAEGDKLFREKGCQGCHKINKVGGDLGKPLDGVGYRPIAYFPMKHVVGDHTVPSWLKQHFDDPRAIVPGSEMKVRFKGAEADLMTIFSLTLRPDEPPLEYRRKSYARPPKQDGETLYKMYCAACHGDGKTSAYDEIFKRTVPAIQNPSFLKTADYKNLETIIKEGRNGTQMTAWKSTAAGVSDEEIKSIIEYLTSNKPAEAPAPFPIKDINASAEHGKEIFDTHCVVCHGKDAKGGENLIGINLRNPAVTKMVDPEFLAVTIRDGREGTSMPSFTSEEMGLTDQDIADVVAYMRDFVRVAKK</sequence>
<dbReference type="InterPro" id="IPR051811">
    <property type="entry name" value="Cytochrome_c550/c551-like"/>
</dbReference>
<keyword evidence="4" id="KW-0249">Electron transport</keyword>
<evidence type="ECO:0000259" key="7">
    <source>
        <dbReference type="PROSITE" id="PS51007"/>
    </source>
</evidence>
<keyword evidence="3 6" id="KW-0479">Metal-binding</keyword>
<dbReference type="InterPro" id="IPR036280">
    <property type="entry name" value="Multihaem_cyt_sf"/>
</dbReference>
<evidence type="ECO:0000256" key="1">
    <source>
        <dbReference type="ARBA" id="ARBA00022448"/>
    </source>
</evidence>
<dbReference type="InterPro" id="IPR036909">
    <property type="entry name" value="Cyt_c-like_dom_sf"/>
</dbReference>
<dbReference type="GO" id="GO:0020037">
    <property type="term" value="F:heme binding"/>
    <property type="evidence" value="ECO:0007669"/>
    <property type="project" value="InterPro"/>
</dbReference>
<dbReference type="AlphaFoldDB" id="A0A0F3GW85"/>
<protein>
    <submittedName>
        <fullName evidence="8">Cytochrome C class I</fullName>
    </submittedName>
</protein>
<dbReference type="InterPro" id="IPR009056">
    <property type="entry name" value="Cyt_c-like_dom"/>
</dbReference>
<evidence type="ECO:0000313" key="8">
    <source>
        <dbReference type="EMBL" id="KJU86150.1"/>
    </source>
</evidence>
<evidence type="ECO:0000256" key="6">
    <source>
        <dbReference type="PROSITE-ProRule" id="PRU00433"/>
    </source>
</evidence>
<feature type="domain" description="Cytochrome c" evidence="7">
    <location>
        <begin position="260"/>
        <end position="349"/>
    </location>
</feature>
<keyword evidence="1" id="KW-0813">Transport</keyword>
<accession>A0A0F3GW85</accession>
<evidence type="ECO:0000256" key="4">
    <source>
        <dbReference type="ARBA" id="ARBA00022982"/>
    </source>
</evidence>
<name>A0A0F3GW85_9BACT</name>
<gene>
    <name evidence="8" type="ORF">MBAV_001650</name>
</gene>